<comment type="caution">
    <text evidence="3">The sequence shown here is derived from an EMBL/GenBank/DDBJ whole genome shotgun (WGS) entry which is preliminary data.</text>
</comment>
<accession>A0A1J8QQS2</accession>
<keyword evidence="4" id="KW-1185">Reference proteome</keyword>
<dbReference type="Gene3D" id="3.40.50.300">
    <property type="entry name" value="P-loop containing nucleotide triphosphate hydrolases"/>
    <property type="match status" value="1"/>
</dbReference>
<reference evidence="3 4" key="1">
    <citation type="submission" date="2016-03" db="EMBL/GenBank/DDBJ databases">
        <title>Comparative genomics of the ectomycorrhizal sister species Rhizopogon vinicolor and Rhizopogon vesiculosus (Basidiomycota: Boletales) reveals a divergence of the mating type B locus.</title>
        <authorList>
            <person name="Mujic A.B."/>
            <person name="Kuo A."/>
            <person name="Tritt A."/>
            <person name="Lipzen A."/>
            <person name="Chen C."/>
            <person name="Johnson J."/>
            <person name="Sharma A."/>
            <person name="Barry K."/>
            <person name="Grigoriev I.V."/>
            <person name="Spatafora J.W."/>
        </authorList>
    </citation>
    <scope>NUCLEOTIDE SEQUENCE [LARGE SCALE GENOMIC DNA]</scope>
    <source>
        <strain evidence="3 4">AM-OR11-056</strain>
    </source>
</reference>
<feature type="transmembrane region" description="Helical" evidence="1">
    <location>
        <begin position="218"/>
        <end position="241"/>
    </location>
</feature>
<dbReference type="Pfam" id="PF20153">
    <property type="entry name" value="DUF6535"/>
    <property type="match status" value="1"/>
</dbReference>
<dbReference type="InterPro" id="IPR045338">
    <property type="entry name" value="DUF6535"/>
</dbReference>
<keyword evidence="1" id="KW-0472">Membrane</keyword>
<dbReference type="CDD" id="cd00882">
    <property type="entry name" value="Ras_like_GTPase"/>
    <property type="match status" value="1"/>
</dbReference>
<gene>
    <name evidence="3" type="ORF">AZE42_09167</name>
</gene>
<evidence type="ECO:0000313" key="3">
    <source>
        <dbReference type="EMBL" id="OJA15817.1"/>
    </source>
</evidence>
<sequence length="1140" mass="128207">MLPQADRDASEIGLMRQIVETLQNSAINEERGYDPISKLWAVYKKVSGEYDNDMLERCNGNMDIVLIFAGLFSIVNPAFIISMQPSPIDTTNALLIQLVQISLYGPSAAQQTTLSSSGHSSTGLWTQALAYASLAFSLLAAFGAVLGKQWLSYYNTNRHGRGSLEDRCKQRHHKFQKLQAWQFEDVLESFPFLLHISLLLFGLSLGVAMWAQQHIISIVIITPTAFGLLFHIFTVVVSSMYSDSPFQTPISLAIQPICHYFRGRARGQRNDEKNLTVSAMQWILEITTDPDVVKSVVGSIPAMYTHPNVDLAPVCETLRDMFITCFDNNGKLSVLQARALEYGKILIDVFWKYPNARHMLQIRTALRLAVFAGLDAFTDPNDRRLVSDGQFRLPLSQSNVDRLVGCVEHFSRINDLDAAGDALLLVADGIATTTKTSSSLLDFDGIRLLFTALLDKSHQFAPRWRCIVLRAACQVIESDPLHSGDKFFLHALLVAICPPIDHNTLYVCDPDDTQITDDKDPLYFTRWSQSNDLARSPLPEIQHIVLRALRVLPPPNFDDPAEYTPYWRAFISVIGAGKCPTVNLSALHVACRARKVLATITATKVDQLSPKKLLSELSKVLLAAVKDDGSKPSPAVLAADNEDSDVYLRLIFALAKNSTWRHRLFEDGHVQKCITLIDIYKSRPFSFYLPAFFLRIAPLGDASPCCDTIIDIQWWILMWMAWYAISQRGADVFDDGIEILPSLARRTEMCMPDNLSKENLGILDRWLGDALDKLRLQNQTSNVNSAVESLKHKVHCRWTGVEVSNLDVELSNPDVELSNSGVKLHSDDTPLTRPRVRILVIGKTGVGKSSLINHVFRVQTAPGEANIDTEYISPLNCRFVLHDSKGFEPGDEDDVKIVREFIQRRRRMETLRDMLHAVWLCLEIPSTGGRLLDTSTENFLQLKRDGELGEIPVVIVLTKYDKFTDHVNRMVNDTDREGRSDDAVKNLVKQRTDAELHDICDQFLMKFAGPNIPYATVSTTDGHKEMIAHLIQVTEERVCQYVASEARMMTSIAQRVDPTLKIKTSIEVGKRRYWKALASTASFKGKTVIACLQVLHTDIVRVWNFHDPHHYLDSKEFKTIMVNVVDKMDVGLIIDPTRTL</sequence>
<evidence type="ECO:0000259" key="2">
    <source>
        <dbReference type="Pfam" id="PF20153"/>
    </source>
</evidence>
<feature type="transmembrane region" description="Helical" evidence="1">
    <location>
        <begin position="64"/>
        <end position="84"/>
    </location>
</feature>
<feature type="domain" description="DUF6535" evidence="2">
    <location>
        <begin position="40"/>
        <end position="211"/>
    </location>
</feature>
<dbReference type="InterPro" id="IPR027417">
    <property type="entry name" value="P-loop_NTPase"/>
</dbReference>
<dbReference type="Proteomes" id="UP000183567">
    <property type="component" value="Unassembled WGS sequence"/>
</dbReference>
<protein>
    <recommendedName>
        <fullName evidence="2">DUF6535 domain-containing protein</fullName>
    </recommendedName>
</protein>
<dbReference type="OrthoDB" id="2756178at2759"/>
<keyword evidence="1" id="KW-0812">Transmembrane</keyword>
<dbReference type="EMBL" id="LVVM01002851">
    <property type="protein sequence ID" value="OJA15817.1"/>
    <property type="molecule type" value="Genomic_DNA"/>
</dbReference>
<dbReference type="AlphaFoldDB" id="A0A1J8QQS2"/>
<proteinExistence type="predicted"/>
<feature type="transmembrane region" description="Helical" evidence="1">
    <location>
        <begin position="128"/>
        <end position="147"/>
    </location>
</feature>
<name>A0A1J8QQS2_9AGAM</name>
<evidence type="ECO:0000256" key="1">
    <source>
        <dbReference type="SAM" id="Phobius"/>
    </source>
</evidence>
<dbReference type="SUPFAM" id="SSF52540">
    <property type="entry name" value="P-loop containing nucleoside triphosphate hydrolases"/>
    <property type="match status" value="1"/>
</dbReference>
<keyword evidence="1" id="KW-1133">Transmembrane helix</keyword>
<organism evidence="3 4">
    <name type="scientific">Rhizopogon vesiculosus</name>
    <dbReference type="NCBI Taxonomy" id="180088"/>
    <lineage>
        <taxon>Eukaryota</taxon>
        <taxon>Fungi</taxon>
        <taxon>Dikarya</taxon>
        <taxon>Basidiomycota</taxon>
        <taxon>Agaricomycotina</taxon>
        <taxon>Agaricomycetes</taxon>
        <taxon>Agaricomycetidae</taxon>
        <taxon>Boletales</taxon>
        <taxon>Suillineae</taxon>
        <taxon>Rhizopogonaceae</taxon>
        <taxon>Rhizopogon</taxon>
    </lineage>
</organism>
<evidence type="ECO:0000313" key="4">
    <source>
        <dbReference type="Proteomes" id="UP000183567"/>
    </source>
</evidence>